<dbReference type="GO" id="GO:0047150">
    <property type="term" value="F:betaine-homocysteine S-methyltransferase activity"/>
    <property type="evidence" value="ECO:0007669"/>
    <property type="project" value="UniProtKB-EC"/>
</dbReference>
<protein>
    <submittedName>
        <fullName evidence="9">Betaine--homocysteine S-methyltransferase</fullName>
        <ecNumber evidence="9">2.1.1.5</ecNumber>
    </submittedName>
</protein>
<dbReference type="NCBIfam" id="NF005718">
    <property type="entry name" value="PRK07534.1"/>
    <property type="match status" value="1"/>
</dbReference>
<evidence type="ECO:0000256" key="2">
    <source>
        <dbReference type="ARBA" id="ARBA00022603"/>
    </source>
</evidence>
<dbReference type="SUPFAM" id="SSF82282">
    <property type="entry name" value="Homocysteine S-methyltransferase"/>
    <property type="match status" value="1"/>
</dbReference>
<dbReference type="GO" id="GO:0046653">
    <property type="term" value="P:tetrahydrofolate metabolic process"/>
    <property type="evidence" value="ECO:0007669"/>
    <property type="project" value="TreeGrafter"/>
</dbReference>
<evidence type="ECO:0000256" key="4">
    <source>
        <dbReference type="ARBA" id="ARBA00022691"/>
    </source>
</evidence>
<dbReference type="GO" id="GO:0005829">
    <property type="term" value="C:cytosol"/>
    <property type="evidence" value="ECO:0007669"/>
    <property type="project" value="TreeGrafter"/>
</dbReference>
<evidence type="ECO:0000256" key="6">
    <source>
        <dbReference type="ARBA" id="ARBA00023285"/>
    </source>
</evidence>
<accession>A0A3B0SMT8</accession>
<dbReference type="GO" id="GO:0032259">
    <property type="term" value="P:methylation"/>
    <property type="evidence" value="ECO:0007669"/>
    <property type="project" value="UniProtKB-KW"/>
</dbReference>
<sequence>MAKTTLAELLETRPWLLADGATGTNLFDMGLMSGDAPELWNMDPEHSHKISTLHRKFVEAGADIILTNTFGGGAYRLKLHDLEDQVFEINKAAGELARAQADAVERPVLVAGSVGPTGEIFQPVGELAYEDGVAAFTEQARGLKAGGVDVLWLETMSAEDEYRAAVEGCATSGLPIVGTMSFDTNGRTMMGITPEHFAQFTADIPNGPIAVGANCGTGASELLATVMGITKARPDAIVIAKGNCGIPEYKEGAIQYSGTPELMADYARMALDAGARIIGGCCGTSYEHLAAMRAALEAHEKQAPPTIEQVVEKLGEVSEMAKNLGCGHAHHTPKSARPGTRRRRRVS</sequence>
<dbReference type="AlphaFoldDB" id="A0A3B0SMT8"/>
<keyword evidence="5" id="KW-0479">Metal-binding</keyword>
<name>A0A3B0SMT8_9ZZZZ</name>
<evidence type="ECO:0000256" key="5">
    <source>
        <dbReference type="ARBA" id="ARBA00022723"/>
    </source>
</evidence>
<dbReference type="EC" id="2.1.1.5" evidence="9"/>
<reference evidence="9" key="1">
    <citation type="submission" date="2018-06" db="EMBL/GenBank/DDBJ databases">
        <authorList>
            <person name="Zhirakovskaya E."/>
        </authorList>
    </citation>
    <scope>NUCLEOTIDE SEQUENCE</scope>
</reference>
<keyword evidence="2 9" id="KW-0489">Methyltransferase</keyword>
<keyword evidence="3 9" id="KW-0808">Transferase</keyword>
<evidence type="ECO:0000256" key="7">
    <source>
        <dbReference type="SAM" id="MobiDB-lite"/>
    </source>
</evidence>
<dbReference type="InterPro" id="IPR003726">
    <property type="entry name" value="HCY_dom"/>
</dbReference>
<dbReference type="GO" id="GO:0050667">
    <property type="term" value="P:homocysteine metabolic process"/>
    <property type="evidence" value="ECO:0007669"/>
    <property type="project" value="TreeGrafter"/>
</dbReference>
<evidence type="ECO:0000313" key="9">
    <source>
        <dbReference type="EMBL" id="VAV96185.1"/>
    </source>
</evidence>
<comment type="similarity">
    <text evidence="1">Belongs to the vitamin-B12 dependent methionine synthase family.</text>
</comment>
<evidence type="ECO:0000256" key="1">
    <source>
        <dbReference type="ARBA" id="ARBA00010398"/>
    </source>
</evidence>
<dbReference type="Gene3D" id="3.20.20.330">
    <property type="entry name" value="Homocysteine-binding-like domain"/>
    <property type="match status" value="1"/>
</dbReference>
<feature type="compositionally biased region" description="Basic residues" evidence="7">
    <location>
        <begin position="328"/>
        <end position="347"/>
    </location>
</feature>
<dbReference type="PANTHER" id="PTHR45833">
    <property type="entry name" value="METHIONINE SYNTHASE"/>
    <property type="match status" value="1"/>
</dbReference>
<feature type="region of interest" description="Disordered" evidence="7">
    <location>
        <begin position="325"/>
        <end position="347"/>
    </location>
</feature>
<gene>
    <name evidence="9" type="ORF">MNBD_ALPHA08-691</name>
</gene>
<keyword evidence="6" id="KW-0170">Cobalt</keyword>
<evidence type="ECO:0000259" key="8">
    <source>
        <dbReference type="PROSITE" id="PS50970"/>
    </source>
</evidence>
<dbReference type="EMBL" id="UOEC01000132">
    <property type="protein sequence ID" value="VAV96185.1"/>
    <property type="molecule type" value="Genomic_DNA"/>
</dbReference>
<dbReference type="InterPro" id="IPR036589">
    <property type="entry name" value="HCY_dom_sf"/>
</dbReference>
<organism evidence="9">
    <name type="scientific">hydrothermal vent metagenome</name>
    <dbReference type="NCBI Taxonomy" id="652676"/>
    <lineage>
        <taxon>unclassified sequences</taxon>
        <taxon>metagenomes</taxon>
        <taxon>ecological metagenomes</taxon>
    </lineage>
</organism>
<dbReference type="PANTHER" id="PTHR45833:SF1">
    <property type="entry name" value="METHIONINE SYNTHASE"/>
    <property type="match status" value="1"/>
</dbReference>
<dbReference type="GO" id="GO:0008705">
    <property type="term" value="F:methionine synthase activity"/>
    <property type="evidence" value="ECO:0007669"/>
    <property type="project" value="TreeGrafter"/>
</dbReference>
<dbReference type="InterPro" id="IPR050554">
    <property type="entry name" value="Met_Synthase/Corrinoid"/>
</dbReference>
<dbReference type="PROSITE" id="PS50970">
    <property type="entry name" value="HCY"/>
    <property type="match status" value="1"/>
</dbReference>
<dbReference type="Pfam" id="PF02574">
    <property type="entry name" value="S-methyl_trans"/>
    <property type="match status" value="1"/>
</dbReference>
<keyword evidence="4" id="KW-0949">S-adenosyl-L-methionine</keyword>
<feature type="domain" description="Hcy-binding" evidence="8">
    <location>
        <begin position="4"/>
        <end position="296"/>
    </location>
</feature>
<proteinExistence type="inferred from homology"/>
<evidence type="ECO:0000256" key="3">
    <source>
        <dbReference type="ARBA" id="ARBA00022679"/>
    </source>
</evidence>
<dbReference type="GO" id="GO:0046872">
    <property type="term" value="F:metal ion binding"/>
    <property type="evidence" value="ECO:0007669"/>
    <property type="project" value="UniProtKB-KW"/>
</dbReference>